<dbReference type="RefSeq" id="WP_133849545.1">
    <property type="nucleotide sequence ID" value="NZ_SNXZ01000002.1"/>
</dbReference>
<sequence length="232" mass="24336">MTDRVLLITGASRGLGAATARLAAESGYVLALLARREESVAPLVTELGTDRALAVRADIGDWAAISAAVDRVLERFGRLDAVFANAGMSLDVSFFGNGGADPGQWQDMVRTNVLGPALTARATLPALAQTKGHLVITGSVAGRYPRKGNLYSATKWAVTGMAAGIREEAVGTGVRVTVIQPGITDTEILNAEQRTKPKMAPEDVARAVLYALGQPPGVDVNEIMLRPTGQVM</sequence>
<dbReference type="InterPro" id="IPR002347">
    <property type="entry name" value="SDR_fam"/>
</dbReference>
<gene>
    <name evidence="3" type="ORF">EV186_102759</name>
</gene>
<protein>
    <submittedName>
        <fullName evidence="3">NADP-dependent 3-hydroxy acid dehydrogenase YdfG</fullName>
    </submittedName>
</protein>
<dbReference type="InterPro" id="IPR036291">
    <property type="entry name" value="NAD(P)-bd_dom_sf"/>
</dbReference>
<dbReference type="SUPFAM" id="SSF51735">
    <property type="entry name" value="NAD(P)-binding Rossmann-fold domains"/>
    <property type="match status" value="1"/>
</dbReference>
<dbReference type="GO" id="GO:0016491">
    <property type="term" value="F:oxidoreductase activity"/>
    <property type="evidence" value="ECO:0007669"/>
    <property type="project" value="UniProtKB-KW"/>
</dbReference>
<evidence type="ECO:0000256" key="2">
    <source>
        <dbReference type="ARBA" id="ARBA00023002"/>
    </source>
</evidence>
<evidence type="ECO:0000313" key="4">
    <source>
        <dbReference type="Proteomes" id="UP000295444"/>
    </source>
</evidence>
<reference evidence="3 4" key="1">
    <citation type="submission" date="2019-03" db="EMBL/GenBank/DDBJ databases">
        <title>Genomic Encyclopedia of Type Strains, Phase IV (KMG-IV): sequencing the most valuable type-strain genomes for metagenomic binning, comparative biology and taxonomic classification.</title>
        <authorList>
            <person name="Goeker M."/>
        </authorList>
    </citation>
    <scope>NUCLEOTIDE SEQUENCE [LARGE SCALE GENOMIC DNA]</scope>
    <source>
        <strain evidence="3 4">DSM 45361</strain>
    </source>
</reference>
<dbReference type="AlphaFoldDB" id="A0A4R6SGZ4"/>
<keyword evidence="2" id="KW-0560">Oxidoreductase</keyword>
<proteinExistence type="inferred from homology"/>
<dbReference type="PRINTS" id="PR00081">
    <property type="entry name" value="GDHRDH"/>
</dbReference>
<dbReference type="Pfam" id="PF00106">
    <property type="entry name" value="adh_short"/>
    <property type="match status" value="1"/>
</dbReference>
<dbReference type="OrthoDB" id="9775296at2"/>
<comment type="caution">
    <text evidence="3">The sequence shown here is derived from an EMBL/GenBank/DDBJ whole genome shotgun (WGS) entry which is preliminary data.</text>
</comment>
<dbReference type="PANTHER" id="PTHR43115:SF4">
    <property type="entry name" value="DEHYDROGENASE_REDUCTASE SDR FAMILY MEMBER 11"/>
    <property type="match status" value="1"/>
</dbReference>
<evidence type="ECO:0000256" key="1">
    <source>
        <dbReference type="ARBA" id="ARBA00006484"/>
    </source>
</evidence>
<dbReference type="EMBL" id="SNXZ01000002">
    <property type="protein sequence ID" value="TDQ00893.1"/>
    <property type="molecule type" value="Genomic_DNA"/>
</dbReference>
<dbReference type="Proteomes" id="UP000295444">
    <property type="component" value="Unassembled WGS sequence"/>
</dbReference>
<comment type="similarity">
    <text evidence="1">Belongs to the short-chain dehydrogenases/reductases (SDR) family.</text>
</comment>
<dbReference type="Gene3D" id="3.40.50.720">
    <property type="entry name" value="NAD(P)-binding Rossmann-like Domain"/>
    <property type="match status" value="1"/>
</dbReference>
<keyword evidence="4" id="KW-1185">Reference proteome</keyword>
<accession>A0A4R6SGZ4</accession>
<dbReference type="PANTHER" id="PTHR43115">
    <property type="entry name" value="DEHYDROGENASE/REDUCTASE SDR FAMILY MEMBER 11"/>
    <property type="match status" value="1"/>
</dbReference>
<evidence type="ECO:0000313" key="3">
    <source>
        <dbReference type="EMBL" id="TDQ00893.1"/>
    </source>
</evidence>
<organism evidence="3 4">
    <name type="scientific">Labedaea rhizosphaerae</name>
    <dbReference type="NCBI Taxonomy" id="598644"/>
    <lineage>
        <taxon>Bacteria</taxon>
        <taxon>Bacillati</taxon>
        <taxon>Actinomycetota</taxon>
        <taxon>Actinomycetes</taxon>
        <taxon>Pseudonocardiales</taxon>
        <taxon>Pseudonocardiaceae</taxon>
        <taxon>Labedaea</taxon>
    </lineage>
</organism>
<name>A0A4R6SGZ4_LABRH</name>